<gene>
    <name evidence="2" type="ORF">BSAL_92030</name>
</gene>
<evidence type="ECO:0000313" key="3">
    <source>
        <dbReference type="Proteomes" id="UP000051952"/>
    </source>
</evidence>
<feature type="compositionally biased region" description="Basic and acidic residues" evidence="1">
    <location>
        <begin position="99"/>
        <end position="108"/>
    </location>
</feature>
<feature type="region of interest" description="Disordered" evidence="1">
    <location>
        <begin position="230"/>
        <end position="249"/>
    </location>
</feature>
<feature type="region of interest" description="Disordered" evidence="1">
    <location>
        <begin position="491"/>
        <end position="520"/>
    </location>
</feature>
<feature type="compositionally biased region" description="Low complexity" evidence="1">
    <location>
        <begin position="230"/>
        <end position="248"/>
    </location>
</feature>
<keyword evidence="3" id="KW-1185">Reference proteome</keyword>
<name>A0A0S4J823_BODSA</name>
<accession>A0A0S4J823</accession>
<reference evidence="3" key="1">
    <citation type="submission" date="2015-09" db="EMBL/GenBank/DDBJ databases">
        <authorList>
            <consortium name="Pathogen Informatics"/>
        </authorList>
    </citation>
    <scope>NUCLEOTIDE SEQUENCE [LARGE SCALE GENOMIC DNA]</scope>
    <source>
        <strain evidence="3">Lake Konstanz</strain>
    </source>
</reference>
<feature type="region of interest" description="Disordered" evidence="1">
    <location>
        <begin position="308"/>
        <end position="331"/>
    </location>
</feature>
<dbReference type="VEuPathDB" id="TriTrypDB:BSAL_92030"/>
<evidence type="ECO:0000256" key="1">
    <source>
        <dbReference type="SAM" id="MobiDB-lite"/>
    </source>
</evidence>
<protein>
    <submittedName>
        <fullName evidence="2">Uncharacterized protein</fullName>
    </submittedName>
</protein>
<organism evidence="2 3">
    <name type="scientific">Bodo saltans</name>
    <name type="common">Flagellated protozoan</name>
    <dbReference type="NCBI Taxonomy" id="75058"/>
    <lineage>
        <taxon>Eukaryota</taxon>
        <taxon>Discoba</taxon>
        <taxon>Euglenozoa</taxon>
        <taxon>Kinetoplastea</taxon>
        <taxon>Metakinetoplastina</taxon>
        <taxon>Eubodonida</taxon>
        <taxon>Bodonidae</taxon>
        <taxon>Bodo</taxon>
    </lineage>
</organism>
<feature type="compositionally biased region" description="Low complexity" evidence="1">
    <location>
        <begin position="157"/>
        <end position="166"/>
    </location>
</feature>
<dbReference type="EMBL" id="CYKH01001261">
    <property type="protein sequence ID" value="CUG86218.1"/>
    <property type="molecule type" value="Genomic_DNA"/>
</dbReference>
<feature type="region of interest" description="Disordered" evidence="1">
    <location>
        <begin position="392"/>
        <end position="417"/>
    </location>
</feature>
<sequence length="520" mass="56339">MQPKSVLLTQASWTRWAFLSQDVLSKWSVGGYRGVQDVARPDALIGPLHANLLDRGTVPALQRESFASGFSLALQMIEGTFQFRATESPQTHPIIDGRPTSHHDNLDDHIDEDEEYRATPSASPSSVASPPPPGRVATTAPSSPMSLHGVAAPPRTSSHSHSKSVSSQVTTISGVVLSAHLFDKCKLRLKLKRAQRKISELITERDDICRELVRVGASSRLLPTLLSSSPSVTTIASSSSSPSSSQSTGERRRLFVARLLWSMTSTWQRLEREQREHQIRHVSDDTFELLNGWLTAAEVYSLRSTSSVLAPPGSRGEVHRSNNTNSRGGQQLRLLEDDVDLGAAIGVPSEQSAAAAAGHGSVYMPIFLCRRCREAGKGNVSYDPVHQRLIKDAPGRSSHHDYTTVPSPPRGPAAPSLTARLPAVTTTAAPQPPRTPPGNKFAVMHQGIDDGKQQGDQRIASPPHHSIGGVLPLIPNPTSLRQRHIDQHRAAAAATGGGNSPRQQRRLWESTAHGVYVPHR</sequence>
<proteinExistence type="predicted"/>
<dbReference type="Proteomes" id="UP000051952">
    <property type="component" value="Unassembled WGS sequence"/>
</dbReference>
<evidence type="ECO:0000313" key="2">
    <source>
        <dbReference type="EMBL" id="CUG86218.1"/>
    </source>
</evidence>
<dbReference type="AlphaFoldDB" id="A0A0S4J823"/>
<feature type="compositionally biased region" description="Basic and acidic residues" evidence="1">
    <location>
        <begin position="392"/>
        <end position="402"/>
    </location>
</feature>
<feature type="region of interest" description="Disordered" evidence="1">
    <location>
        <begin position="88"/>
        <end position="166"/>
    </location>
</feature>